<accession>A0A834G3S9</accession>
<evidence type="ECO:0000313" key="1">
    <source>
        <dbReference type="EMBL" id="KAF7125112.1"/>
    </source>
</evidence>
<keyword evidence="2" id="KW-1185">Reference proteome</keyword>
<sequence length="87" mass="10259">MVRKTMFDKAFDFVDRVVRPKLAMAYFFTLALGMAYQRSVKRREERLNGYDYEERLNSYCNFDDNRSQTIYANQEIATPLSALIGNL</sequence>
<protein>
    <submittedName>
        <fullName evidence="1">Uncharacterized protein</fullName>
    </submittedName>
</protein>
<dbReference type="EMBL" id="WJXA01000012">
    <property type="protein sequence ID" value="KAF7125112.1"/>
    <property type="molecule type" value="Genomic_DNA"/>
</dbReference>
<organism evidence="1 2">
    <name type="scientific">Rhododendron simsii</name>
    <name type="common">Sims's rhododendron</name>
    <dbReference type="NCBI Taxonomy" id="118357"/>
    <lineage>
        <taxon>Eukaryota</taxon>
        <taxon>Viridiplantae</taxon>
        <taxon>Streptophyta</taxon>
        <taxon>Embryophyta</taxon>
        <taxon>Tracheophyta</taxon>
        <taxon>Spermatophyta</taxon>
        <taxon>Magnoliopsida</taxon>
        <taxon>eudicotyledons</taxon>
        <taxon>Gunneridae</taxon>
        <taxon>Pentapetalae</taxon>
        <taxon>asterids</taxon>
        <taxon>Ericales</taxon>
        <taxon>Ericaceae</taxon>
        <taxon>Ericoideae</taxon>
        <taxon>Rhodoreae</taxon>
        <taxon>Rhododendron</taxon>
    </lineage>
</organism>
<dbReference type="OrthoDB" id="10428340at2759"/>
<dbReference type="Proteomes" id="UP000626092">
    <property type="component" value="Unassembled WGS sequence"/>
</dbReference>
<comment type="caution">
    <text evidence="1">The sequence shown here is derived from an EMBL/GenBank/DDBJ whole genome shotgun (WGS) entry which is preliminary data.</text>
</comment>
<reference evidence="1" key="1">
    <citation type="submission" date="2019-11" db="EMBL/GenBank/DDBJ databases">
        <authorList>
            <person name="Liu Y."/>
            <person name="Hou J."/>
            <person name="Li T.-Q."/>
            <person name="Guan C.-H."/>
            <person name="Wu X."/>
            <person name="Wu H.-Z."/>
            <person name="Ling F."/>
            <person name="Zhang R."/>
            <person name="Shi X.-G."/>
            <person name="Ren J.-P."/>
            <person name="Chen E.-F."/>
            <person name="Sun J.-M."/>
        </authorList>
    </citation>
    <scope>NUCLEOTIDE SEQUENCE</scope>
    <source>
        <strain evidence="1">Adult_tree_wgs_1</strain>
        <tissue evidence="1">Leaves</tissue>
    </source>
</reference>
<evidence type="ECO:0000313" key="2">
    <source>
        <dbReference type="Proteomes" id="UP000626092"/>
    </source>
</evidence>
<name>A0A834G3S9_RHOSS</name>
<dbReference type="AlphaFoldDB" id="A0A834G3S9"/>
<proteinExistence type="predicted"/>
<gene>
    <name evidence="1" type="ORF">RHSIM_Rhsim12G0116100</name>
</gene>